<dbReference type="RefSeq" id="XP_067917278.1">
    <property type="nucleotide sequence ID" value="XM_068070748.1"/>
</dbReference>
<comment type="caution">
    <text evidence="2">The sequence shown here is derived from an EMBL/GenBank/DDBJ whole genome shotgun (WGS) entry which is preliminary data.</text>
</comment>
<name>A0A2C6KGD8_9APIC</name>
<reference evidence="2 3" key="1">
    <citation type="journal article" date="2017" name="Int. J. Parasitol.">
        <title>The genome of the protozoan parasite Cystoisospora suis and a reverse vaccinology approach to identify vaccine candidates.</title>
        <authorList>
            <person name="Palmieri N."/>
            <person name="Shrestha A."/>
            <person name="Ruttkowski B."/>
            <person name="Beck T."/>
            <person name="Vogl C."/>
            <person name="Tomley F."/>
            <person name="Blake D.P."/>
            <person name="Joachim A."/>
        </authorList>
    </citation>
    <scope>NUCLEOTIDE SEQUENCE [LARGE SCALE GENOMIC DNA]</scope>
    <source>
        <strain evidence="2 3">Wien I</strain>
    </source>
</reference>
<feature type="non-terminal residue" evidence="2">
    <location>
        <position position="164"/>
    </location>
</feature>
<dbReference type="AlphaFoldDB" id="A0A2C6KGD8"/>
<feature type="region of interest" description="Disordered" evidence="1">
    <location>
        <begin position="39"/>
        <end position="67"/>
    </location>
</feature>
<evidence type="ECO:0000313" key="2">
    <source>
        <dbReference type="EMBL" id="PHJ15545.1"/>
    </source>
</evidence>
<protein>
    <submittedName>
        <fullName evidence="2">Uncharacterized protein</fullName>
    </submittedName>
</protein>
<dbReference type="VEuPathDB" id="ToxoDB:CSUI_010646"/>
<evidence type="ECO:0000256" key="1">
    <source>
        <dbReference type="SAM" id="MobiDB-lite"/>
    </source>
</evidence>
<dbReference type="EMBL" id="MIGC01007907">
    <property type="protein sequence ID" value="PHJ15545.1"/>
    <property type="molecule type" value="Genomic_DNA"/>
</dbReference>
<keyword evidence="3" id="KW-1185">Reference proteome</keyword>
<gene>
    <name evidence="2" type="ORF">CSUI_010646</name>
</gene>
<sequence>MLARRKCSATVASAESKVTCLARTRLSSFCIDDGYRPGRKSGAKKNLDVKGQAAVHSRGGPDSPRLSSETRLATARFLAELLLSAIGSATKSRHHADGLWKGATPQCASALAALGARFDPIRWVGYTCFRDSRPPQHHRCPASRPRRRRDQPKLTAAGGRTESG</sequence>
<accession>A0A2C6KGD8</accession>
<dbReference type="Proteomes" id="UP000221165">
    <property type="component" value="Unassembled WGS sequence"/>
</dbReference>
<proteinExistence type="predicted"/>
<feature type="region of interest" description="Disordered" evidence="1">
    <location>
        <begin position="133"/>
        <end position="164"/>
    </location>
</feature>
<dbReference type="GeneID" id="94433959"/>
<feature type="compositionally biased region" description="Basic residues" evidence="1">
    <location>
        <begin position="135"/>
        <end position="150"/>
    </location>
</feature>
<evidence type="ECO:0000313" key="3">
    <source>
        <dbReference type="Proteomes" id="UP000221165"/>
    </source>
</evidence>
<organism evidence="2 3">
    <name type="scientific">Cystoisospora suis</name>
    <dbReference type="NCBI Taxonomy" id="483139"/>
    <lineage>
        <taxon>Eukaryota</taxon>
        <taxon>Sar</taxon>
        <taxon>Alveolata</taxon>
        <taxon>Apicomplexa</taxon>
        <taxon>Conoidasida</taxon>
        <taxon>Coccidia</taxon>
        <taxon>Eucoccidiorida</taxon>
        <taxon>Eimeriorina</taxon>
        <taxon>Sarcocystidae</taxon>
        <taxon>Cystoisospora</taxon>
    </lineage>
</organism>